<name>A0A1I5L5D9_9PSEU</name>
<proteinExistence type="predicted"/>
<dbReference type="STRING" id="112413.SAMN05421854_103450"/>
<feature type="region of interest" description="Disordered" evidence="1">
    <location>
        <begin position="1"/>
        <end position="33"/>
    </location>
</feature>
<gene>
    <name evidence="2" type="ORF">SAMN05421854_103450</name>
</gene>
<dbReference type="Proteomes" id="UP000199137">
    <property type="component" value="Unassembled WGS sequence"/>
</dbReference>
<dbReference type="EMBL" id="FOWC01000003">
    <property type="protein sequence ID" value="SFO92418.1"/>
    <property type="molecule type" value="Genomic_DNA"/>
</dbReference>
<reference evidence="2 3" key="1">
    <citation type="submission" date="2016-10" db="EMBL/GenBank/DDBJ databases">
        <authorList>
            <person name="de Groot N.N."/>
        </authorList>
    </citation>
    <scope>NUCLEOTIDE SEQUENCE [LARGE SCALE GENOMIC DNA]</scope>
    <source>
        <strain evidence="2 3">DSM 44637</strain>
    </source>
</reference>
<evidence type="ECO:0000256" key="1">
    <source>
        <dbReference type="SAM" id="MobiDB-lite"/>
    </source>
</evidence>
<dbReference type="AlphaFoldDB" id="A0A1I5L5D9"/>
<protein>
    <submittedName>
        <fullName evidence="2">Uncharacterized protein</fullName>
    </submittedName>
</protein>
<accession>A0A1I5L5D9</accession>
<sequence>MPTLIETGVRTPASSAAGPPAGRTGVPGRGTRAPGTARIAGVAVAGHAGHVVRPGRAGEAVALPEWP</sequence>
<organism evidence="2 3">
    <name type="scientific">Amycolatopsis rubida</name>
    <dbReference type="NCBI Taxonomy" id="112413"/>
    <lineage>
        <taxon>Bacteria</taxon>
        <taxon>Bacillati</taxon>
        <taxon>Actinomycetota</taxon>
        <taxon>Actinomycetes</taxon>
        <taxon>Pseudonocardiales</taxon>
        <taxon>Pseudonocardiaceae</taxon>
        <taxon>Amycolatopsis</taxon>
    </lineage>
</organism>
<evidence type="ECO:0000313" key="2">
    <source>
        <dbReference type="EMBL" id="SFO92418.1"/>
    </source>
</evidence>
<feature type="compositionally biased region" description="Low complexity" evidence="1">
    <location>
        <begin position="10"/>
        <end position="24"/>
    </location>
</feature>
<dbReference type="RefSeq" id="WP_143132438.1">
    <property type="nucleotide sequence ID" value="NZ_FOWC01000003.1"/>
</dbReference>
<evidence type="ECO:0000313" key="3">
    <source>
        <dbReference type="Proteomes" id="UP000199137"/>
    </source>
</evidence>